<dbReference type="InterPro" id="IPR006016">
    <property type="entry name" value="UspA"/>
</dbReference>
<comment type="similarity">
    <text evidence="1">Belongs to the universal stress protein A family.</text>
</comment>
<keyword evidence="5" id="KW-1185">Reference proteome</keyword>
<feature type="domain" description="UspA" evidence="3">
    <location>
        <begin position="182"/>
        <end position="322"/>
    </location>
</feature>
<dbReference type="EMBL" id="JBHTHR010000031">
    <property type="protein sequence ID" value="MFD0800232.1"/>
    <property type="molecule type" value="Genomic_DNA"/>
</dbReference>
<comment type="caution">
    <text evidence="4">The sequence shown here is derived from an EMBL/GenBank/DDBJ whole genome shotgun (WGS) entry which is preliminary data.</text>
</comment>
<dbReference type="CDD" id="cd23659">
    <property type="entry name" value="USP_At3g01520-like"/>
    <property type="match status" value="1"/>
</dbReference>
<evidence type="ECO:0000313" key="5">
    <source>
        <dbReference type="Proteomes" id="UP001596956"/>
    </source>
</evidence>
<evidence type="ECO:0000256" key="1">
    <source>
        <dbReference type="ARBA" id="ARBA00008791"/>
    </source>
</evidence>
<dbReference type="Pfam" id="PF00582">
    <property type="entry name" value="Usp"/>
    <property type="match status" value="2"/>
</dbReference>
<dbReference type="InterPro" id="IPR006015">
    <property type="entry name" value="Universal_stress_UspA"/>
</dbReference>
<evidence type="ECO:0000256" key="2">
    <source>
        <dbReference type="SAM" id="MobiDB-lite"/>
    </source>
</evidence>
<feature type="non-terminal residue" evidence="4">
    <location>
        <position position="323"/>
    </location>
</feature>
<feature type="region of interest" description="Disordered" evidence="2">
    <location>
        <begin position="1"/>
        <end position="26"/>
    </location>
</feature>
<evidence type="ECO:0000259" key="3">
    <source>
        <dbReference type="Pfam" id="PF00582"/>
    </source>
</evidence>
<reference evidence="5" key="1">
    <citation type="journal article" date="2019" name="Int. J. Syst. Evol. Microbiol.">
        <title>The Global Catalogue of Microorganisms (GCM) 10K type strain sequencing project: providing services to taxonomists for standard genome sequencing and annotation.</title>
        <authorList>
            <consortium name="The Broad Institute Genomics Platform"/>
            <consortium name="The Broad Institute Genome Sequencing Center for Infectious Disease"/>
            <person name="Wu L."/>
            <person name="Ma J."/>
        </authorList>
    </citation>
    <scope>NUCLEOTIDE SEQUENCE [LARGE SCALE GENOMIC DNA]</scope>
    <source>
        <strain evidence="5">CCUG 63369</strain>
    </source>
</reference>
<feature type="compositionally biased region" description="Low complexity" evidence="2">
    <location>
        <begin position="14"/>
        <end position="26"/>
    </location>
</feature>
<evidence type="ECO:0000313" key="4">
    <source>
        <dbReference type="EMBL" id="MFD0800232.1"/>
    </source>
</evidence>
<proteinExistence type="inferred from homology"/>
<name>A0ABW3BAQ8_9ACTN</name>
<dbReference type="PANTHER" id="PTHR31964">
    <property type="entry name" value="ADENINE NUCLEOTIDE ALPHA HYDROLASES-LIKE SUPERFAMILY PROTEIN"/>
    <property type="match status" value="1"/>
</dbReference>
<dbReference type="Gene3D" id="3.40.50.620">
    <property type="entry name" value="HUPs"/>
    <property type="match status" value="2"/>
</dbReference>
<feature type="domain" description="UspA" evidence="3">
    <location>
        <begin position="27"/>
        <end position="163"/>
    </location>
</feature>
<sequence>MNETTNSDHGTETVGEAAAERPGPAGVVVGVDGSPVSRAALEWAARAAAHRALPLVVLHALSMPVVSVPLGRTMRMTPTPETAEHATRLLEDAVAHVSRTRPGIEVRTRVSSLDPAHALLAAARGAAMVVVGSRGLGGVASAFPGAVSVRVSAHAPCPVAVVPGPGEAADEEEDLTRPNPGRVVVGLDGSAGSDAALRFALDEASRTGAELVAVYAWTVPPPIDATAFTASSSAADREYAAARADKHVRALVEEARSADAAAVPIRVSVVEDHPAHALLTEGAGADLIVVGSRGRGGFAGLLLGSVSQAVLHHAPAPVVVARP</sequence>
<dbReference type="PRINTS" id="PR01438">
    <property type="entry name" value="UNVRSLSTRESS"/>
</dbReference>
<protein>
    <submittedName>
        <fullName evidence="4">Universal stress protein</fullName>
    </submittedName>
</protein>
<dbReference type="InterPro" id="IPR014729">
    <property type="entry name" value="Rossmann-like_a/b/a_fold"/>
</dbReference>
<dbReference type="PANTHER" id="PTHR31964:SF113">
    <property type="entry name" value="USPA DOMAIN-CONTAINING PROTEIN"/>
    <property type="match status" value="1"/>
</dbReference>
<dbReference type="Proteomes" id="UP001596956">
    <property type="component" value="Unassembled WGS sequence"/>
</dbReference>
<dbReference type="SUPFAM" id="SSF52402">
    <property type="entry name" value="Adenine nucleotide alpha hydrolases-like"/>
    <property type="match status" value="2"/>
</dbReference>
<gene>
    <name evidence="4" type="ORF">ACFQZU_02715</name>
</gene>
<accession>A0ABW3BAQ8</accession>
<organism evidence="4 5">
    <name type="scientific">Streptomonospora algeriensis</name>
    <dbReference type="NCBI Taxonomy" id="995084"/>
    <lineage>
        <taxon>Bacteria</taxon>
        <taxon>Bacillati</taxon>
        <taxon>Actinomycetota</taxon>
        <taxon>Actinomycetes</taxon>
        <taxon>Streptosporangiales</taxon>
        <taxon>Nocardiopsidaceae</taxon>
        <taxon>Streptomonospora</taxon>
    </lineage>
</organism>